<dbReference type="InterPro" id="IPR001452">
    <property type="entry name" value="SH3_domain"/>
</dbReference>
<feature type="non-terminal residue" evidence="4">
    <location>
        <position position="66"/>
    </location>
</feature>
<evidence type="ECO:0000313" key="5">
    <source>
        <dbReference type="Proteomes" id="UP001529510"/>
    </source>
</evidence>
<reference evidence="4 5" key="1">
    <citation type="submission" date="2024-05" db="EMBL/GenBank/DDBJ databases">
        <title>Genome sequencing and assembly of Indian major carp, Cirrhinus mrigala (Hamilton, 1822).</title>
        <authorList>
            <person name="Mohindra V."/>
            <person name="Chowdhury L.M."/>
            <person name="Lal K."/>
            <person name="Jena J.K."/>
        </authorList>
    </citation>
    <scope>NUCLEOTIDE SEQUENCE [LARGE SCALE GENOMIC DNA]</scope>
    <source>
        <strain evidence="4">CM1030</strain>
        <tissue evidence="4">Blood</tissue>
    </source>
</reference>
<dbReference type="InterPro" id="IPR036028">
    <property type="entry name" value="SH3-like_dom_sf"/>
</dbReference>
<proteinExistence type="predicted"/>
<dbReference type="PANTHER" id="PTHR45929:SF2">
    <property type="entry name" value="SIGNAL TRANSDUCING ADAPTER MOLECULE 1"/>
    <property type="match status" value="1"/>
</dbReference>
<dbReference type="PRINTS" id="PR00452">
    <property type="entry name" value="SH3DOMAIN"/>
</dbReference>
<dbReference type="AlphaFoldDB" id="A0ABD0RQZ3"/>
<dbReference type="PANTHER" id="PTHR45929">
    <property type="entry name" value="JAK PATHWAY SIGNAL TRANSDUCTION ADAPTOR MOLECULE"/>
    <property type="match status" value="1"/>
</dbReference>
<protein>
    <recommendedName>
        <fullName evidence="3">SH3 domain-containing protein</fullName>
    </recommendedName>
</protein>
<dbReference type="EMBL" id="JAMKFB020000002">
    <property type="protein sequence ID" value="KAL0200876.1"/>
    <property type="molecule type" value="Genomic_DNA"/>
</dbReference>
<name>A0ABD0RQZ3_CIRMR</name>
<dbReference type="Proteomes" id="UP001529510">
    <property type="component" value="Unassembled WGS sequence"/>
</dbReference>
<feature type="domain" description="SH3" evidence="3">
    <location>
        <begin position="34"/>
        <end position="66"/>
    </location>
</feature>
<evidence type="ECO:0000256" key="2">
    <source>
        <dbReference type="PROSITE-ProRule" id="PRU00192"/>
    </source>
</evidence>
<accession>A0ABD0RQZ3</accession>
<dbReference type="Pfam" id="PF00018">
    <property type="entry name" value="SH3_1"/>
    <property type="match status" value="1"/>
</dbReference>
<organism evidence="4 5">
    <name type="scientific">Cirrhinus mrigala</name>
    <name type="common">Mrigala</name>
    <dbReference type="NCBI Taxonomy" id="683832"/>
    <lineage>
        <taxon>Eukaryota</taxon>
        <taxon>Metazoa</taxon>
        <taxon>Chordata</taxon>
        <taxon>Craniata</taxon>
        <taxon>Vertebrata</taxon>
        <taxon>Euteleostomi</taxon>
        <taxon>Actinopterygii</taxon>
        <taxon>Neopterygii</taxon>
        <taxon>Teleostei</taxon>
        <taxon>Ostariophysi</taxon>
        <taxon>Cypriniformes</taxon>
        <taxon>Cyprinidae</taxon>
        <taxon>Labeoninae</taxon>
        <taxon>Labeonini</taxon>
        <taxon>Cirrhinus</taxon>
    </lineage>
</organism>
<evidence type="ECO:0000256" key="1">
    <source>
        <dbReference type="ARBA" id="ARBA00022443"/>
    </source>
</evidence>
<dbReference type="InterPro" id="IPR050670">
    <property type="entry name" value="STAM"/>
</dbReference>
<keyword evidence="1 2" id="KW-0728">SH3 domain</keyword>
<keyword evidence="5" id="KW-1185">Reference proteome</keyword>
<dbReference type="PROSITE" id="PS50002">
    <property type="entry name" value="SH3"/>
    <property type="match status" value="1"/>
</dbReference>
<dbReference type="Gene3D" id="2.30.30.40">
    <property type="entry name" value="SH3 Domains"/>
    <property type="match status" value="1"/>
</dbReference>
<gene>
    <name evidence="4" type="ORF">M9458_004063</name>
</gene>
<dbReference type="SUPFAM" id="SSF50044">
    <property type="entry name" value="SH3-domain"/>
    <property type="match status" value="1"/>
</dbReference>
<feature type="non-terminal residue" evidence="4">
    <location>
        <position position="1"/>
    </location>
</feature>
<sequence>IELSLKDQRQQQQPQVSLSGLYPSTSSLLTSHKADGRKVRAIYDFEAAEDNELTFKSGEIITILDD</sequence>
<comment type="caution">
    <text evidence="4">The sequence shown here is derived from an EMBL/GenBank/DDBJ whole genome shotgun (WGS) entry which is preliminary data.</text>
</comment>
<evidence type="ECO:0000259" key="3">
    <source>
        <dbReference type="PROSITE" id="PS50002"/>
    </source>
</evidence>
<evidence type="ECO:0000313" key="4">
    <source>
        <dbReference type="EMBL" id="KAL0200876.1"/>
    </source>
</evidence>